<feature type="region of interest" description="Disordered" evidence="1">
    <location>
        <begin position="54"/>
        <end position="130"/>
    </location>
</feature>
<dbReference type="GeneID" id="9056064"/>
<feature type="compositionally biased region" description="Polar residues" evidence="1">
    <location>
        <begin position="271"/>
        <end position="287"/>
    </location>
</feature>
<evidence type="ECO:0000313" key="3">
    <source>
        <dbReference type="Proteomes" id="UP000007800"/>
    </source>
</evidence>
<dbReference type="EMBL" id="GG675796">
    <property type="protein sequence ID" value="EER12952.1"/>
    <property type="molecule type" value="Genomic_DNA"/>
</dbReference>
<dbReference type="Proteomes" id="UP000007800">
    <property type="component" value="Unassembled WGS sequence"/>
</dbReference>
<organism evidence="3">
    <name type="scientific">Perkinsus marinus (strain ATCC 50983 / TXsc)</name>
    <dbReference type="NCBI Taxonomy" id="423536"/>
    <lineage>
        <taxon>Eukaryota</taxon>
        <taxon>Sar</taxon>
        <taxon>Alveolata</taxon>
        <taxon>Perkinsozoa</taxon>
        <taxon>Perkinsea</taxon>
        <taxon>Perkinsida</taxon>
        <taxon>Perkinsidae</taxon>
        <taxon>Perkinsus</taxon>
    </lineage>
</organism>
<gene>
    <name evidence="2" type="ORF">Pmar_PMAR000687</name>
</gene>
<dbReference type="AlphaFoldDB" id="C5KRH9"/>
<reference evidence="2 3" key="1">
    <citation type="submission" date="2008-07" db="EMBL/GenBank/DDBJ databases">
        <authorList>
            <person name="El-Sayed N."/>
            <person name="Caler E."/>
            <person name="Inman J."/>
            <person name="Amedeo P."/>
            <person name="Hass B."/>
            <person name="Wortman J."/>
        </authorList>
    </citation>
    <scope>NUCLEOTIDE SEQUENCE [LARGE SCALE GENOMIC DNA]</scope>
    <source>
        <strain evidence="3">ATCC 50983 / TXsc</strain>
    </source>
</reference>
<proteinExistence type="predicted"/>
<accession>C5KRH9</accession>
<protein>
    <submittedName>
        <fullName evidence="2">Uncharacterized protein</fullName>
    </submittedName>
</protein>
<feature type="compositionally biased region" description="Low complexity" evidence="1">
    <location>
        <begin position="288"/>
        <end position="299"/>
    </location>
</feature>
<sequence length="307" mass="31914">MSDNSSLIIERRLLHKQTPSKVGDSTTKEDDNATSMGAQTEGILTRGKAAALAAAATTTAGVGSSPRSGMDKDDTTPVEDANGPATADSENAVIPSVKEQQPIEGGPVVGGAAATLLQQGSSRKDADEAHDTAKALGLDPNLSATLLPASAQPFLSDIPVEKPSASEIRRNLTPREARQLAELQYHEQLRAYQRWVAAVADAMRERATATAAAMEEGEHHEQGVDEGGNGSIDGKEHVEATEVGNKRPSSHGVAGHHDHVSSPVRKIPKTSPATNSRETFDKSATGTSLPSSSMPSSSSAADITTSV</sequence>
<dbReference type="InParanoid" id="C5KRH9"/>
<name>C5KRH9_PERM5</name>
<evidence type="ECO:0000256" key="1">
    <source>
        <dbReference type="SAM" id="MobiDB-lite"/>
    </source>
</evidence>
<keyword evidence="3" id="KW-1185">Reference proteome</keyword>
<evidence type="ECO:0000313" key="2">
    <source>
        <dbReference type="EMBL" id="EER12952.1"/>
    </source>
</evidence>
<feature type="region of interest" description="Disordered" evidence="1">
    <location>
        <begin position="209"/>
        <end position="307"/>
    </location>
</feature>
<dbReference type="RefSeq" id="XP_002781157.1">
    <property type="nucleotide sequence ID" value="XM_002781111.1"/>
</dbReference>
<feature type="region of interest" description="Disordered" evidence="1">
    <location>
        <begin position="1"/>
        <end position="42"/>
    </location>
</feature>